<dbReference type="InterPro" id="IPR000843">
    <property type="entry name" value="HTH_LacI"/>
</dbReference>
<dbReference type="GO" id="GO:0000976">
    <property type="term" value="F:transcription cis-regulatory region binding"/>
    <property type="evidence" value="ECO:0007669"/>
    <property type="project" value="TreeGrafter"/>
</dbReference>
<dbReference type="EMBL" id="LT985188">
    <property type="protein sequence ID" value="SPD87553.1"/>
    <property type="molecule type" value="Genomic_DNA"/>
</dbReference>
<evidence type="ECO:0000256" key="1">
    <source>
        <dbReference type="ARBA" id="ARBA00023015"/>
    </source>
</evidence>
<feature type="region of interest" description="Disordered" evidence="4">
    <location>
        <begin position="356"/>
        <end position="375"/>
    </location>
</feature>
<protein>
    <submittedName>
        <fullName evidence="6">LacI family transcriptional regulator</fullName>
    </submittedName>
</protein>
<dbReference type="Pfam" id="PF13377">
    <property type="entry name" value="Peripla_BP_3"/>
    <property type="match status" value="1"/>
</dbReference>
<dbReference type="GO" id="GO:0003700">
    <property type="term" value="F:DNA-binding transcription factor activity"/>
    <property type="evidence" value="ECO:0007669"/>
    <property type="project" value="TreeGrafter"/>
</dbReference>
<proteinExistence type="predicted"/>
<dbReference type="InterPro" id="IPR046335">
    <property type="entry name" value="LacI/GalR-like_sensor"/>
</dbReference>
<evidence type="ECO:0000256" key="3">
    <source>
        <dbReference type="ARBA" id="ARBA00023163"/>
    </source>
</evidence>
<dbReference type="Gene3D" id="1.10.260.40">
    <property type="entry name" value="lambda repressor-like DNA-binding domains"/>
    <property type="match status" value="1"/>
</dbReference>
<dbReference type="Proteomes" id="UP000238164">
    <property type="component" value="Chromosome 1"/>
</dbReference>
<sequence>MIDNPATEGDDSPFRAVRGAGRGVRLIDVANAAGVSVATASRSLRGVAKVSPATRERVLDAARELSYGVAPRLFEAQPAQPGAPVVAVILPFFTRWYFSTATAAALDHLRANGYDVLLYHLGTAEVRDQFFETLPLAGRVQGVLSLSMPLGEHHTLALRALGLPLVSIGSHIDGWPSVGIDDVAAGALAVNHLLNQGHQRIGLIAGAVDDARFDFTASVARRLGYEQALNAAGIDFDPALVVEGPHGIEGGAQAMIELLGRPHLPTAVLAEFDELAIGALWALRRAGLQVPRDVSVIGIDDMDTARFVDLTTVAQDVVAQGRYAAVQLIRLLSGEADPDDAVQRLEPIRLVLRESTAPPHRGRAAGASLLSSNES</sequence>
<evidence type="ECO:0000313" key="7">
    <source>
        <dbReference type="Proteomes" id="UP000238164"/>
    </source>
</evidence>
<dbReference type="CDD" id="cd01392">
    <property type="entry name" value="HTH_LacI"/>
    <property type="match status" value="1"/>
</dbReference>
<dbReference type="PROSITE" id="PS50932">
    <property type="entry name" value="HTH_LACI_2"/>
    <property type="match status" value="1"/>
</dbReference>
<dbReference type="SMART" id="SM00354">
    <property type="entry name" value="HTH_LACI"/>
    <property type="match status" value="1"/>
</dbReference>
<feature type="domain" description="HTH lacI-type" evidence="5">
    <location>
        <begin position="24"/>
        <end position="67"/>
    </location>
</feature>
<dbReference type="RefSeq" id="WP_231935638.1">
    <property type="nucleotide sequence ID" value="NZ_BAAAGO010000031.1"/>
</dbReference>
<name>A0A2N9JJ11_9ACTN</name>
<gene>
    <name evidence="6" type="ORF">MPLG2_2523</name>
</gene>
<keyword evidence="7" id="KW-1185">Reference proteome</keyword>
<reference evidence="6 7" key="1">
    <citation type="submission" date="2018-02" db="EMBL/GenBank/DDBJ databases">
        <authorList>
            <person name="Cohen D.B."/>
            <person name="Kent A.D."/>
        </authorList>
    </citation>
    <scope>NUCLEOTIDE SEQUENCE [LARGE SCALE GENOMIC DNA]</scope>
    <source>
        <strain evidence="6">1</strain>
    </source>
</reference>
<dbReference type="AlphaFoldDB" id="A0A2N9JJ11"/>
<dbReference type="PANTHER" id="PTHR30146:SF109">
    <property type="entry name" value="HTH-TYPE TRANSCRIPTIONAL REGULATOR GALS"/>
    <property type="match status" value="1"/>
</dbReference>
<dbReference type="Gene3D" id="3.40.50.2300">
    <property type="match status" value="2"/>
</dbReference>
<organism evidence="6 7">
    <name type="scientific">Micropruina glycogenica</name>
    <dbReference type="NCBI Taxonomy" id="75385"/>
    <lineage>
        <taxon>Bacteria</taxon>
        <taxon>Bacillati</taxon>
        <taxon>Actinomycetota</taxon>
        <taxon>Actinomycetes</taxon>
        <taxon>Propionibacteriales</taxon>
        <taxon>Nocardioidaceae</taxon>
        <taxon>Micropruina</taxon>
    </lineage>
</organism>
<dbReference type="SUPFAM" id="SSF47413">
    <property type="entry name" value="lambda repressor-like DNA-binding domains"/>
    <property type="match status" value="1"/>
</dbReference>
<evidence type="ECO:0000256" key="2">
    <source>
        <dbReference type="ARBA" id="ARBA00023125"/>
    </source>
</evidence>
<dbReference type="Pfam" id="PF00356">
    <property type="entry name" value="LacI"/>
    <property type="match status" value="1"/>
</dbReference>
<evidence type="ECO:0000256" key="4">
    <source>
        <dbReference type="SAM" id="MobiDB-lite"/>
    </source>
</evidence>
<keyword evidence="3" id="KW-0804">Transcription</keyword>
<dbReference type="CDD" id="cd06267">
    <property type="entry name" value="PBP1_LacI_sugar_binding-like"/>
    <property type="match status" value="1"/>
</dbReference>
<keyword evidence="1" id="KW-0805">Transcription regulation</keyword>
<evidence type="ECO:0000259" key="5">
    <source>
        <dbReference type="PROSITE" id="PS50932"/>
    </source>
</evidence>
<dbReference type="KEGG" id="mgg:MPLG2_2523"/>
<dbReference type="InterPro" id="IPR010982">
    <property type="entry name" value="Lambda_DNA-bd_dom_sf"/>
</dbReference>
<evidence type="ECO:0000313" key="6">
    <source>
        <dbReference type="EMBL" id="SPD87553.1"/>
    </source>
</evidence>
<dbReference type="PANTHER" id="PTHR30146">
    <property type="entry name" value="LACI-RELATED TRANSCRIPTIONAL REPRESSOR"/>
    <property type="match status" value="1"/>
</dbReference>
<dbReference type="InterPro" id="IPR028082">
    <property type="entry name" value="Peripla_BP_I"/>
</dbReference>
<dbReference type="SUPFAM" id="SSF53822">
    <property type="entry name" value="Periplasmic binding protein-like I"/>
    <property type="match status" value="1"/>
</dbReference>
<accession>A0A2N9JJ11</accession>
<keyword evidence="2" id="KW-0238">DNA-binding</keyword>